<reference evidence="10" key="1">
    <citation type="journal article" date="2019" name="Int. J. Syst. Evol. Microbiol.">
        <title>The Global Catalogue of Microorganisms (GCM) 10K type strain sequencing project: providing services to taxonomists for standard genome sequencing and annotation.</title>
        <authorList>
            <consortium name="The Broad Institute Genomics Platform"/>
            <consortium name="The Broad Institute Genome Sequencing Center for Infectious Disease"/>
            <person name="Wu L."/>
            <person name="Ma J."/>
        </authorList>
    </citation>
    <scope>NUCLEOTIDE SEQUENCE [LARGE SCALE GENOMIC DNA]</scope>
    <source>
        <strain evidence="10">KCTC 42498</strain>
    </source>
</reference>
<evidence type="ECO:0000256" key="2">
    <source>
        <dbReference type="ARBA" id="ARBA00006448"/>
    </source>
</evidence>
<evidence type="ECO:0000256" key="6">
    <source>
        <dbReference type="ARBA" id="ARBA00023136"/>
    </source>
</evidence>
<dbReference type="RefSeq" id="WP_377503893.1">
    <property type="nucleotide sequence ID" value="NZ_JBHULU010000007.1"/>
</dbReference>
<sequence>MLEFLDTALKIIDTALGIGEDSLSWWQMAIRAVVVFIAALIIVRLGNKRIFGKNTAFDIVLGIIYGSVLSRAITGNSPFWPTIVAAFVLVILHRLLAKLAFHADNGFGRVIKGDPKLLIKEGELQLKKMQEYSVTKHDLEEAIRNTGSVPDFKKVKRAYIERSGDISIVMMEEE</sequence>
<keyword evidence="3" id="KW-1003">Cell membrane</keyword>
<feature type="transmembrane region" description="Helical" evidence="7">
    <location>
        <begin position="25"/>
        <end position="43"/>
    </location>
</feature>
<dbReference type="Gene3D" id="3.30.240.20">
    <property type="entry name" value="bsu07140 like domains"/>
    <property type="match status" value="1"/>
</dbReference>
<dbReference type="InterPro" id="IPR023090">
    <property type="entry name" value="UPF0702_alpha/beta_dom_sf"/>
</dbReference>
<keyword evidence="6 7" id="KW-0472">Membrane</keyword>
<keyword evidence="10" id="KW-1185">Reference proteome</keyword>
<dbReference type="Pfam" id="PF04239">
    <property type="entry name" value="DUF421"/>
    <property type="match status" value="1"/>
</dbReference>
<feature type="transmembrane region" description="Helical" evidence="7">
    <location>
        <begin position="55"/>
        <end position="73"/>
    </location>
</feature>
<keyword evidence="4 7" id="KW-0812">Transmembrane</keyword>
<dbReference type="PANTHER" id="PTHR34582">
    <property type="entry name" value="UPF0702 TRANSMEMBRANE PROTEIN YCAP"/>
    <property type="match status" value="1"/>
</dbReference>
<dbReference type="PANTHER" id="PTHR34582:SF6">
    <property type="entry name" value="UPF0702 TRANSMEMBRANE PROTEIN YCAP"/>
    <property type="match status" value="1"/>
</dbReference>
<organism evidence="9 10">
    <name type="scientific">Pontibacter locisalis</name>
    <dbReference type="NCBI Taxonomy" id="1719035"/>
    <lineage>
        <taxon>Bacteria</taxon>
        <taxon>Pseudomonadati</taxon>
        <taxon>Bacteroidota</taxon>
        <taxon>Cytophagia</taxon>
        <taxon>Cytophagales</taxon>
        <taxon>Hymenobacteraceae</taxon>
        <taxon>Pontibacter</taxon>
    </lineage>
</organism>
<dbReference type="InterPro" id="IPR007353">
    <property type="entry name" value="DUF421"/>
</dbReference>
<protein>
    <submittedName>
        <fullName evidence="9">DUF421 domain-containing protein</fullName>
    </submittedName>
</protein>
<keyword evidence="5 7" id="KW-1133">Transmembrane helix</keyword>
<proteinExistence type="inferred from homology"/>
<accession>A0ABW5II72</accession>
<evidence type="ECO:0000259" key="8">
    <source>
        <dbReference type="Pfam" id="PF04239"/>
    </source>
</evidence>
<dbReference type="Proteomes" id="UP001597544">
    <property type="component" value="Unassembled WGS sequence"/>
</dbReference>
<feature type="domain" description="YetF C-terminal" evidence="8">
    <location>
        <begin position="107"/>
        <end position="173"/>
    </location>
</feature>
<name>A0ABW5II72_9BACT</name>
<evidence type="ECO:0000313" key="9">
    <source>
        <dbReference type="EMBL" id="MFD2513329.1"/>
    </source>
</evidence>
<comment type="similarity">
    <text evidence="2">Belongs to the UPF0702 family.</text>
</comment>
<evidence type="ECO:0000256" key="3">
    <source>
        <dbReference type="ARBA" id="ARBA00022475"/>
    </source>
</evidence>
<dbReference type="EMBL" id="JBHULU010000007">
    <property type="protein sequence ID" value="MFD2513329.1"/>
    <property type="molecule type" value="Genomic_DNA"/>
</dbReference>
<comment type="subcellular location">
    <subcellularLocation>
        <location evidence="1">Cell membrane</location>
        <topology evidence="1">Multi-pass membrane protein</topology>
    </subcellularLocation>
</comment>
<feature type="transmembrane region" description="Helical" evidence="7">
    <location>
        <begin position="79"/>
        <end position="97"/>
    </location>
</feature>
<comment type="caution">
    <text evidence="9">The sequence shown here is derived from an EMBL/GenBank/DDBJ whole genome shotgun (WGS) entry which is preliminary data.</text>
</comment>
<evidence type="ECO:0000256" key="4">
    <source>
        <dbReference type="ARBA" id="ARBA00022692"/>
    </source>
</evidence>
<evidence type="ECO:0000256" key="5">
    <source>
        <dbReference type="ARBA" id="ARBA00022989"/>
    </source>
</evidence>
<evidence type="ECO:0000313" key="10">
    <source>
        <dbReference type="Proteomes" id="UP001597544"/>
    </source>
</evidence>
<evidence type="ECO:0000256" key="7">
    <source>
        <dbReference type="SAM" id="Phobius"/>
    </source>
</evidence>
<evidence type="ECO:0000256" key="1">
    <source>
        <dbReference type="ARBA" id="ARBA00004651"/>
    </source>
</evidence>
<gene>
    <name evidence="9" type="ORF">ACFSRY_05580</name>
</gene>